<evidence type="ECO:0000313" key="2">
    <source>
        <dbReference type="EMBL" id="RPA98994.1"/>
    </source>
</evidence>
<keyword evidence="1" id="KW-1133">Transmembrane helix</keyword>
<evidence type="ECO:0000313" key="3">
    <source>
        <dbReference type="Proteomes" id="UP000276215"/>
    </source>
</evidence>
<feature type="transmembrane region" description="Helical" evidence="1">
    <location>
        <begin position="20"/>
        <end position="46"/>
    </location>
</feature>
<keyword evidence="1" id="KW-0812">Transmembrane</keyword>
<keyword evidence="1" id="KW-0472">Membrane</keyword>
<protein>
    <submittedName>
        <fullName evidence="2">Uncharacterized protein</fullName>
    </submittedName>
</protein>
<accession>A0A3N4JZ82</accession>
<reference evidence="2 3" key="1">
    <citation type="journal article" date="2018" name="Nat. Ecol. Evol.">
        <title>Pezizomycetes genomes reveal the molecular basis of ectomycorrhizal truffle lifestyle.</title>
        <authorList>
            <person name="Murat C."/>
            <person name="Payen T."/>
            <person name="Noel B."/>
            <person name="Kuo A."/>
            <person name="Morin E."/>
            <person name="Chen J."/>
            <person name="Kohler A."/>
            <person name="Krizsan K."/>
            <person name="Balestrini R."/>
            <person name="Da Silva C."/>
            <person name="Montanini B."/>
            <person name="Hainaut M."/>
            <person name="Levati E."/>
            <person name="Barry K.W."/>
            <person name="Belfiori B."/>
            <person name="Cichocki N."/>
            <person name="Clum A."/>
            <person name="Dockter R.B."/>
            <person name="Fauchery L."/>
            <person name="Guy J."/>
            <person name="Iotti M."/>
            <person name="Le Tacon F."/>
            <person name="Lindquist E.A."/>
            <person name="Lipzen A."/>
            <person name="Malagnac F."/>
            <person name="Mello A."/>
            <person name="Molinier V."/>
            <person name="Miyauchi S."/>
            <person name="Poulain J."/>
            <person name="Riccioni C."/>
            <person name="Rubini A."/>
            <person name="Sitrit Y."/>
            <person name="Splivallo R."/>
            <person name="Traeger S."/>
            <person name="Wang M."/>
            <person name="Zifcakova L."/>
            <person name="Wipf D."/>
            <person name="Zambonelli A."/>
            <person name="Paolocci F."/>
            <person name="Nowrousian M."/>
            <person name="Ottonello S."/>
            <person name="Baldrian P."/>
            <person name="Spatafora J.W."/>
            <person name="Henrissat B."/>
            <person name="Nagy L.G."/>
            <person name="Aury J.M."/>
            <person name="Wincker P."/>
            <person name="Grigoriev I.V."/>
            <person name="Bonfante P."/>
            <person name="Martin F.M."/>
        </authorList>
    </citation>
    <scope>NUCLEOTIDE SEQUENCE [LARGE SCALE GENOMIC DNA]</scope>
    <source>
        <strain evidence="2 3">120613-1</strain>
    </source>
</reference>
<dbReference type="Proteomes" id="UP000276215">
    <property type="component" value="Unassembled WGS sequence"/>
</dbReference>
<dbReference type="EMBL" id="ML120391">
    <property type="protein sequence ID" value="RPA98994.1"/>
    <property type="molecule type" value="Genomic_DNA"/>
</dbReference>
<proteinExistence type="predicted"/>
<organism evidence="2 3">
    <name type="scientific">Choiromyces venosus 120613-1</name>
    <dbReference type="NCBI Taxonomy" id="1336337"/>
    <lineage>
        <taxon>Eukaryota</taxon>
        <taxon>Fungi</taxon>
        <taxon>Dikarya</taxon>
        <taxon>Ascomycota</taxon>
        <taxon>Pezizomycotina</taxon>
        <taxon>Pezizomycetes</taxon>
        <taxon>Pezizales</taxon>
        <taxon>Tuberaceae</taxon>
        <taxon>Choiromyces</taxon>
    </lineage>
</organism>
<sequence>MTSHSTSLPRLPLKYLNQHFYPMTQLLPMCFIPLVPIWNCHVLLLLQEADIIIDF</sequence>
<keyword evidence="3" id="KW-1185">Reference proteome</keyword>
<feature type="non-terminal residue" evidence="2">
    <location>
        <position position="55"/>
    </location>
</feature>
<name>A0A3N4JZ82_9PEZI</name>
<evidence type="ECO:0000256" key="1">
    <source>
        <dbReference type="SAM" id="Phobius"/>
    </source>
</evidence>
<gene>
    <name evidence="2" type="ORF">L873DRAFT_1807420</name>
</gene>
<dbReference type="AlphaFoldDB" id="A0A3N4JZ82"/>